<proteinExistence type="predicted"/>
<organism evidence="1">
    <name type="scientific">Cuerna arida</name>
    <dbReference type="NCBI Taxonomy" id="1464854"/>
    <lineage>
        <taxon>Eukaryota</taxon>
        <taxon>Metazoa</taxon>
        <taxon>Ecdysozoa</taxon>
        <taxon>Arthropoda</taxon>
        <taxon>Hexapoda</taxon>
        <taxon>Insecta</taxon>
        <taxon>Pterygota</taxon>
        <taxon>Neoptera</taxon>
        <taxon>Paraneoptera</taxon>
        <taxon>Hemiptera</taxon>
        <taxon>Auchenorrhyncha</taxon>
        <taxon>Membracoidea</taxon>
        <taxon>Cicadellidae</taxon>
        <taxon>Cicadellinae</taxon>
        <taxon>Proconiini</taxon>
        <taxon>Cuerna</taxon>
    </lineage>
</organism>
<evidence type="ECO:0000313" key="1">
    <source>
        <dbReference type="EMBL" id="JAS38895.1"/>
    </source>
</evidence>
<name>A0A1B6ELU8_9HEMI</name>
<gene>
    <name evidence="1" type="ORF">g.48941</name>
</gene>
<protein>
    <submittedName>
        <fullName evidence="1">Uncharacterized protein</fullName>
    </submittedName>
</protein>
<sequence length="128" mass="14650">NQYETTGNTDLRKHAADIKKAYDLRLKSLRKDASKNYINNADNKSKAVWDVINSVRVKKKETSEIKLQVDGKVIHDGKKVASHLNQFFTTIADETLKNVKNKNVRVTNIPRTTHHALSTLSYNFQQII</sequence>
<dbReference type="EMBL" id="GECZ01030874">
    <property type="protein sequence ID" value="JAS38895.1"/>
    <property type="molecule type" value="Transcribed_RNA"/>
</dbReference>
<dbReference type="AlphaFoldDB" id="A0A1B6ELU8"/>
<reference evidence="1" key="1">
    <citation type="submission" date="2015-11" db="EMBL/GenBank/DDBJ databases">
        <title>De novo transcriptome assembly of four potential Pierce s Disease insect vectors from Arizona vineyards.</title>
        <authorList>
            <person name="Tassone E.E."/>
        </authorList>
    </citation>
    <scope>NUCLEOTIDE SEQUENCE</scope>
</reference>
<accession>A0A1B6ELU8</accession>
<feature type="non-terminal residue" evidence="1">
    <location>
        <position position="1"/>
    </location>
</feature>